<dbReference type="Pfam" id="PF01129">
    <property type="entry name" value="ART"/>
    <property type="match status" value="1"/>
</dbReference>
<comment type="catalytic activity">
    <reaction evidence="16 17">
        <text>L-arginyl-[protein] + NAD(+) = N(omega)-(ADP-D-ribosyl)-L-arginyl-[protein] + nicotinamide + H(+)</text>
        <dbReference type="Rhea" id="RHEA:19149"/>
        <dbReference type="Rhea" id="RHEA-COMP:10532"/>
        <dbReference type="Rhea" id="RHEA-COMP:15087"/>
        <dbReference type="ChEBI" id="CHEBI:15378"/>
        <dbReference type="ChEBI" id="CHEBI:17154"/>
        <dbReference type="ChEBI" id="CHEBI:29965"/>
        <dbReference type="ChEBI" id="CHEBI:57540"/>
        <dbReference type="ChEBI" id="CHEBI:142554"/>
        <dbReference type="EC" id="2.4.2.31"/>
    </reaction>
</comment>
<comment type="caution">
    <text evidence="20">The sequence shown here is derived from an EMBL/GenBank/DDBJ whole genome shotgun (WGS) entry which is preliminary data.</text>
</comment>
<evidence type="ECO:0000313" key="20">
    <source>
        <dbReference type="EMBL" id="CAF3538291.1"/>
    </source>
</evidence>
<evidence type="ECO:0000256" key="16">
    <source>
        <dbReference type="ARBA" id="ARBA00047597"/>
    </source>
</evidence>
<dbReference type="GO" id="GO:0016887">
    <property type="term" value="F:ATP hydrolysis activity"/>
    <property type="evidence" value="ECO:0007669"/>
    <property type="project" value="InterPro"/>
</dbReference>
<dbReference type="Proteomes" id="UP000682733">
    <property type="component" value="Unassembled WGS sequence"/>
</dbReference>
<evidence type="ECO:0000256" key="8">
    <source>
        <dbReference type="ARBA" id="ARBA00022695"/>
    </source>
</evidence>
<dbReference type="Gene3D" id="3.40.1110.10">
    <property type="entry name" value="Calcium-transporting ATPase, cytoplasmic domain N"/>
    <property type="match status" value="1"/>
</dbReference>
<evidence type="ECO:0000256" key="11">
    <source>
        <dbReference type="ARBA" id="ARBA00022840"/>
    </source>
</evidence>
<keyword evidence="11" id="KW-0067">ATP-binding</keyword>
<evidence type="ECO:0000256" key="9">
    <source>
        <dbReference type="ARBA" id="ARBA00022723"/>
    </source>
</evidence>
<evidence type="ECO:0000256" key="13">
    <source>
        <dbReference type="ARBA" id="ARBA00022967"/>
    </source>
</evidence>
<dbReference type="PRINTS" id="PR00120">
    <property type="entry name" value="HATPASE"/>
</dbReference>
<keyword evidence="14 18" id="KW-1133">Transmembrane helix</keyword>
<dbReference type="GO" id="GO:0106274">
    <property type="term" value="F:NAD+-protein-arginine ADP-ribosyltransferase activity"/>
    <property type="evidence" value="ECO:0007669"/>
    <property type="project" value="UniProtKB-EC"/>
</dbReference>
<evidence type="ECO:0000313" key="19">
    <source>
        <dbReference type="EMBL" id="CAF0758698.1"/>
    </source>
</evidence>
<name>A0A8S2GNG3_9BILA</name>
<keyword evidence="13" id="KW-1278">Translocase</keyword>
<keyword evidence="9" id="KW-0479">Metal-binding</keyword>
<comment type="similarity">
    <text evidence="2">Belongs to the cation transport ATPase (P-type) (TC 3.A.3) family. Type IIIA subfamily.</text>
</comment>
<dbReference type="Gene3D" id="3.90.176.10">
    <property type="entry name" value="Toxin ADP-ribosyltransferase, Chain A, domain 1"/>
    <property type="match status" value="1"/>
</dbReference>
<feature type="transmembrane region" description="Helical" evidence="18">
    <location>
        <begin position="769"/>
        <end position="792"/>
    </location>
</feature>
<evidence type="ECO:0000256" key="17">
    <source>
        <dbReference type="RuleBase" id="RU361228"/>
    </source>
</evidence>
<dbReference type="SUPFAM" id="SSF81665">
    <property type="entry name" value="Calcium ATPase, transmembrane domain M"/>
    <property type="match status" value="1"/>
</dbReference>
<protein>
    <recommendedName>
        <fullName evidence="17">NAD(P)(+)--arginine ADP-ribosyltransferase</fullName>
        <ecNumber evidence="17">2.4.2.31</ecNumber>
    </recommendedName>
    <alternativeName>
        <fullName evidence="17">Mono(ADP-ribosyl)transferase</fullName>
    </alternativeName>
</protein>
<dbReference type="FunFam" id="3.40.1110.10:FF:000005">
    <property type="entry name" value="Plasma membrane ATPase"/>
    <property type="match status" value="1"/>
</dbReference>
<evidence type="ECO:0000256" key="7">
    <source>
        <dbReference type="ARBA" id="ARBA00022692"/>
    </source>
</evidence>
<dbReference type="AlphaFoldDB" id="A0A8S2GNG3"/>
<dbReference type="InterPro" id="IPR023299">
    <property type="entry name" value="ATPase_P-typ_cyto_dom_N"/>
</dbReference>
<evidence type="ECO:0000256" key="3">
    <source>
        <dbReference type="ARBA" id="ARBA00009558"/>
    </source>
</evidence>
<comment type="similarity">
    <text evidence="3 17">Belongs to the Arg-specific ADP-ribosyltransferase family.</text>
</comment>
<keyword evidence="15 18" id="KW-0472">Membrane</keyword>
<dbReference type="SUPFAM" id="SSF56399">
    <property type="entry name" value="ADP-ribosylation"/>
    <property type="match status" value="1"/>
</dbReference>
<keyword evidence="17" id="KW-0521">NADP</keyword>
<dbReference type="PROSITE" id="PS00154">
    <property type="entry name" value="ATPASE_E1_E2"/>
    <property type="match status" value="1"/>
</dbReference>
<evidence type="ECO:0000256" key="12">
    <source>
        <dbReference type="ARBA" id="ARBA00022842"/>
    </source>
</evidence>
<feature type="transmembrane region" description="Helical" evidence="18">
    <location>
        <begin position="878"/>
        <end position="900"/>
    </location>
</feature>
<dbReference type="GO" id="GO:0016779">
    <property type="term" value="F:nucleotidyltransferase activity"/>
    <property type="evidence" value="ECO:0007669"/>
    <property type="project" value="UniProtKB-KW"/>
</dbReference>
<dbReference type="SUPFAM" id="SSF56784">
    <property type="entry name" value="HAD-like"/>
    <property type="match status" value="1"/>
</dbReference>
<dbReference type="EMBL" id="CAJOBA010000515">
    <property type="protein sequence ID" value="CAF3538291.1"/>
    <property type="molecule type" value="Genomic_DNA"/>
</dbReference>
<dbReference type="EMBL" id="CAJNOK010000515">
    <property type="protein sequence ID" value="CAF0758698.1"/>
    <property type="molecule type" value="Genomic_DNA"/>
</dbReference>
<keyword evidence="5 17" id="KW-0328">Glycosyltransferase</keyword>
<dbReference type="GO" id="GO:0008553">
    <property type="term" value="F:P-type proton-exporting transporter activity"/>
    <property type="evidence" value="ECO:0007669"/>
    <property type="project" value="UniProtKB-ARBA"/>
</dbReference>
<dbReference type="NCBIfam" id="TIGR01494">
    <property type="entry name" value="ATPase_P-type"/>
    <property type="match status" value="1"/>
</dbReference>
<proteinExistence type="inferred from homology"/>
<accession>A0A8S2GNG3</accession>
<evidence type="ECO:0000256" key="1">
    <source>
        <dbReference type="ARBA" id="ARBA00004141"/>
    </source>
</evidence>
<dbReference type="FunFam" id="3.40.50.1000:FF:000211">
    <property type="entry name" value="Plasma membrane ATPase"/>
    <property type="match status" value="1"/>
</dbReference>
<keyword evidence="17" id="KW-0520">NAD</keyword>
<dbReference type="InterPro" id="IPR018303">
    <property type="entry name" value="ATPase_P-typ_P_site"/>
</dbReference>
<dbReference type="EC" id="2.4.2.31" evidence="17"/>
<dbReference type="SFLD" id="SFLDG00002">
    <property type="entry name" value="C1.7:_P-type_atpase_like"/>
    <property type="match status" value="1"/>
</dbReference>
<dbReference type="InterPro" id="IPR044492">
    <property type="entry name" value="P_typ_ATPase_HD_dom"/>
</dbReference>
<organism evidence="20 21">
    <name type="scientific">Didymodactylos carnosus</name>
    <dbReference type="NCBI Taxonomy" id="1234261"/>
    <lineage>
        <taxon>Eukaryota</taxon>
        <taxon>Metazoa</taxon>
        <taxon>Spiralia</taxon>
        <taxon>Gnathifera</taxon>
        <taxon>Rotifera</taxon>
        <taxon>Eurotatoria</taxon>
        <taxon>Bdelloidea</taxon>
        <taxon>Philodinida</taxon>
        <taxon>Philodinidae</taxon>
        <taxon>Didymodactylos</taxon>
    </lineage>
</organism>
<dbReference type="InterPro" id="IPR000768">
    <property type="entry name" value="ART"/>
</dbReference>
<feature type="transmembrane region" description="Helical" evidence="18">
    <location>
        <begin position="851"/>
        <end position="872"/>
    </location>
</feature>
<dbReference type="GO" id="GO:0016020">
    <property type="term" value="C:membrane"/>
    <property type="evidence" value="ECO:0007669"/>
    <property type="project" value="UniProtKB-SubCell"/>
</dbReference>
<dbReference type="SFLD" id="SFLDS00003">
    <property type="entry name" value="Haloacid_Dehalogenase"/>
    <property type="match status" value="1"/>
</dbReference>
<dbReference type="Proteomes" id="UP000677228">
    <property type="component" value="Unassembled WGS sequence"/>
</dbReference>
<sequence>MKKERFTSGSCSAFEQHSMAEALSDEQHLSLPPTTSSRRRRFFDLVYETGDKLWPITEHQHVPLRSLEEAIDCVQRHKQYNIDPRIQDKVSIAKRRCSSNPKDDNLTIDESASIQLYTTESTEQEKSFYYILNSTLRLADRSKLKPFFFYLKLILTGLEKLPSFKGVVYRGVNGNISSNFVKDKKFIWWGFSSCTRSLDVLDSADFLGKSGQRTLFYIECVSGKLIQNYSYFSPEDNEVLLMPGIEFLITHKVRPVRGLNIIHLKEITDTPKPPSIVAAATDTADDSTTNKITEDFDLRTEKKQKICGHDCNLWSTKKCCNCSDQRLHRLGYEKYFDGIGNLNKENVNDQHFKKQFKGRSRPQKLSPTPPTVLSVTLAIGAKELSEKKAIVTRIEAIEELAGVTILCSDKTGTLTENKLVIDKPTIIQYGDDVNADQIIQYAAYACNLENPDPIDECVTTTFGNADEIRKQIEILNFVPFDPENKRTEITYRQLSDNQVYRVTKGSADIILNLCTQNKTDEQEKKLKADVDEFAKRGLRSLAVAIDTAPKDGGSDEQSSSYKLIGLLPIMDPPREDTAETIRQALDLGVKVTMITGDQLEIAKETGRRIGLGDSMLIYSTLEEESSKNSTDIDEAILQADGFAAVTPEHKYDIVKRLQDLGHLVAMTGDGVNDAPALSKSNVGIAVASASDAARSAAAIVLTEPGLGVIIDAINGSRQIFQRMKTYSVYTCAVTIRILVAILNDGTIMTISKDRVIASAKPNHWNMFEIFSYAIVYGIYLALSTLVFFAVIVETNFFQTTFGVETFDKLPENGGYNSQILNSIIYLQVSTISQALIFVTRTPGFFFSQRPSLLVIGAFVITQTAATFIAVYVNSNERIGITGCGWTWAGIVWIWNIIWFIPLDLIKFCLQAIFAKSIHAIQPFNNRCRAFCRRSHRQVQESSSDNNYPTLENLLKQTSNLERSTDENDFLLTKFDEFSMTGANFYSFYTEPLDKLKLSSMAHLRNRKGSAAKSMK</sequence>
<evidence type="ECO:0000256" key="10">
    <source>
        <dbReference type="ARBA" id="ARBA00022741"/>
    </source>
</evidence>
<keyword evidence="12" id="KW-0460">Magnesium</keyword>
<dbReference type="PANTHER" id="PTHR42861">
    <property type="entry name" value="CALCIUM-TRANSPORTING ATPASE"/>
    <property type="match status" value="1"/>
</dbReference>
<evidence type="ECO:0000256" key="15">
    <source>
        <dbReference type="ARBA" id="ARBA00023136"/>
    </source>
</evidence>
<evidence type="ECO:0000313" key="21">
    <source>
        <dbReference type="Proteomes" id="UP000682733"/>
    </source>
</evidence>
<keyword evidence="8" id="KW-0548">Nucleotidyltransferase</keyword>
<evidence type="ECO:0000256" key="2">
    <source>
        <dbReference type="ARBA" id="ARBA00008804"/>
    </source>
</evidence>
<comment type="subcellular location">
    <subcellularLocation>
        <location evidence="1">Membrane</location>
        <topology evidence="1">Multi-pass membrane protein</topology>
    </subcellularLocation>
</comment>
<dbReference type="PROSITE" id="PS51996">
    <property type="entry name" value="TR_MART"/>
    <property type="match status" value="1"/>
</dbReference>
<feature type="transmembrane region" description="Helical" evidence="18">
    <location>
        <begin position="726"/>
        <end position="748"/>
    </location>
</feature>
<dbReference type="GO" id="GO:0046872">
    <property type="term" value="F:metal ion binding"/>
    <property type="evidence" value="ECO:0007669"/>
    <property type="project" value="UniProtKB-KW"/>
</dbReference>
<keyword evidence="6 17" id="KW-0808">Transferase</keyword>
<dbReference type="Pfam" id="PF00702">
    <property type="entry name" value="Hydrolase"/>
    <property type="match status" value="1"/>
</dbReference>
<evidence type="ECO:0000256" key="14">
    <source>
        <dbReference type="ARBA" id="ARBA00022989"/>
    </source>
</evidence>
<reference evidence="20" key="1">
    <citation type="submission" date="2021-02" db="EMBL/GenBank/DDBJ databases">
        <authorList>
            <person name="Nowell W R."/>
        </authorList>
    </citation>
    <scope>NUCLEOTIDE SEQUENCE</scope>
</reference>
<dbReference type="SFLD" id="SFLDF00027">
    <property type="entry name" value="p-type_atpase"/>
    <property type="match status" value="1"/>
</dbReference>
<dbReference type="Gene3D" id="3.40.50.1000">
    <property type="entry name" value="HAD superfamily/HAD-like"/>
    <property type="match status" value="1"/>
</dbReference>
<dbReference type="PRINTS" id="PR00119">
    <property type="entry name" value="CATATPASE"/>
</dbReference>
<keyword evidence="4" id="KW-0597">Phosphoprotein</keyword>
<evidence type="ECO:0000256" key="6">
    <source>
        <dbReference type="ARBA" id="ARBA00022679"/>
    </source>
</evidence>
<keyword evidence="7 18" id="KW-0812">Transmembrane</keyword>
<dbReference type="InterPro" id="IPR036412">
    <property type="entry name" value="HAD-like_sf"/>
</dbReference>
<gene>
    <name evidence="19" type="ORF">OVA965_LOCUS2431</name>
    <name evidence="20" type="ORF">TMI583_LOCUS2431</name>
</gene>
<evidence type="ECO:0000256" key="18">
    <source>
        <dbReference type="SAM" id="Phobius"/>
    </source>
</evidence>
<dbReference type="InterPro" id="IPR023214">
    <property type="entry name" value="HAD_sf"/>
</dbReference>
<dbReference type="InterPro" id="IPR001757">
    <property type="entry name" value="P_typ_ATPase"/>
</dbReference>
<evidence type="ECO:0000256" key="5">
    <source>
        <dbReference type="ARBA" id="ARBA00022676"/>
    </source>
</evidence>
<dbReference type="GO" id="GO:0005524">
    <property type="term" value="F:ATP binding"/>
    <property type="evidence" value="ECO:0007669"/>
    <property type="project" value="UniProtKB-KW"/>
</dbReference>
<dbReference type="Gene3D" id="1.20.1110.10">
    <property type="entry name" value="Calcium-transporting ATPase, transmembrane domain"/>
    <property type="match status" value="1"/>
</dbReference>
<evidence type="ECO:0000256" key="4">
    <source>
        <dbReference type="ARBA" id="ARBA00022553"/>
    </source>
</evidence>
<keyword evidence="10" id="KW-0547">Nucleotide-binding</keyword>
<dbReference type="InterPro" id="IPR023298">
    <property type="entry name" value="ATPase_P-typ_TM_dom_sf"/>
</dbReference>